<accession>A0ABS2F2S3</accession>
<evidence type="ECO:0000256" key="3">
    <source>
        <dbReference type="ARBA" id="ARBA00022801"/>
    </source>
</evidence>
<dbReference type="Proteomes" id="UP000712527">
    <property type="component" value="Unassembled WGS sequence"/>
</dbReference>
<feature type="compositionally biased region" description="Low complexity" evidence="6">
    <location>
        <begin position="228"/>
        <end position="240"/>
    </location>
</feature>
<keyword evidence="4" id="KW-0788">Thiol protease</keyword>
<gene>
    <name evidence="8" type="ORF">H9X80_07010</name>
</gene>
<dbReference type="Gene3D" id="6.10.250.3150">
    <property type="match status" value="1"/>
</dbReference>
<dbReference type="InterPro" id="IPR000064">
    <property type="entry name" value="NLP_P60_dom"/>
</dbReference>
<dbReference type="EMBL" id="JACSNQ010000014">
    <property type="protein sequence ID" value="MBM6775291.1"/>
    <property type="molecule type" value="Genomic_DNA"/>
</dbReference>
<dbReference type="PANTHER" id="PTHR47359">
    <property type="entry name" value="PEPTIDOGLYCAN DL-ENDOPEPTIDASE CWLO"/>
    <property type="match status" value="1"/>
</dbReference>
<feature type="compositionally biased region" description="Gly residues" evidence="6">
    <location>
        <begin position="218"/>
        <end position="227"/>
    </location>
</feature>
<sequence length="381" mass="39317">MALLVAGPATIALAPADVALADPQSDLEAAAAELDALGAELSDYQDQLASATTSLEDTDVEIAEKQTQIEQTSQELEQKRAELGASMSSSYKSGSGGLLEFILGSTSAEELVSRIYYLDKVSEQQAANIQEVRSLADQLDREMSELEERQSSQQQQVSDLQAQVDAYQARVADATSYYDSLDEQVRAQLVAEQESNANISTVVNAVETSQEQQAAQGQQGGNGGGGSAPEQQEPPAADQPTGGNGGGQAEQPPSDGGNGGGGSTGGSSVPAGQGVATAYAQIGKPYVYGATGPDAFDCSGLVCYCFGYARGRTTTAMISSLQASGDWKTDMSQLAVGDLVFPTTGHVGIYVGNGMMIHAANPATGVVLASVYSFIGGGSYY</sequence>
<evidence type="ECO:0000256" key="6">
    <source>
        <dbReference type="SAM" id="MobiDB-lite"/>
    </source>
</evidence>
<dbReference type="InterPro" id="IPR038765">
    <property type="entry name" value="Papain-like_cys_pep_sf"/>
</dbReference>
<keyword evidence="3" id="KW-0378">Hydrolase</keyword>
<dbReference type="SUPFAM" id="SSF54001">
    <property type="entry name" value="Cysteine proteinases"/>
    <property type="match status" value="1"/>
</dbReference>
<name>A0ABS2F2S3_9ACTN</name>
<evidence type="ECO:0000256" key="5">
    <source>
        <dbReference type="SAM" id="Coils"/>
    </source>
</evidence>
<feature type="coiled-coil region" evidence="5">
    <location>
        <begin position="27"/>
        <end position="82"/>
    </location>
</feature>
<protein>
    <submittedName>
        <fullName evidence="8">C40 family peptidase</fullName>
    </submittedName>
</protein>
<proteinExistence type="inferred from homology"/>
<dbReference type="PROSITE" id="PS51935">
    <property type="entry name" value="NLPC_P60"/>
    <property type="match status" value="1"/>
</dbReference>
<organism evidence="8 9">
    <name type="scientific">Olsenella profusa</name>
    <dbReference type="NCBI Taxonomy" id="138595"/>
    <lineage>
        <taxon>Bacteria</taxon>
        <taxon>Bacillati</taxon>
        <taxon>Actinomycetota</taxon>
        <taxon>Coriobacteriia</taxon>
        <taxon>Coriobacteriales</taxon>
        <taxon>Atopobiaceae</taxon>
        <taxon>Olsenella</taxon>
    </lineage>
</organism>
<keyword evidence="2" id="KW-0645">Protease</keyword>
<dbReference type="PANTHER" id="PTHR47359:SF3">
    <property type="entry name" value="NLP_P60 DOMAIN-CONTAINING PROTEIN-RELATED"/>
    <property type="match status" value="1"/>
</dbReference>
<dbReference type="Gene3D" id="3.90.1720.10">
    <property type="entry name" value="endopeptidase domain like (from Nostoc punctiforme)"/>
    <property type="match status" value="1"/>
</dbReference>
<feature type="region of interest" description="Disordered" evidence="6">
    <location>
        <begin position="208"/>
        <end position="269"/>
    </location>
</feature>
<feature type="domain" description="NlpC/P60" evidence="7">
    <location>
        <begin position="268"/>
        <end position="381"/>
    </location>
</feature>
<evidence type="ECO:0000313" key="8">
    <source>
        <dbReference type="EMBL" id="MBM6775291.1"/>
    </source>
</evidence>
<reference evidence="8 9" key="1">
    <citation type="journal article" date="2021" name="Sci. Rep.">
        <title>The distribution of antibiotic resistance genes in chicken gut microbiota commensals.</title>
        <authorList>
            <person name="Juricova H."/>
            <person name="Matiasovicova J."/>
            <person name="Kubasova T."/>
            <person name="Cejkova D."/>
            <person name="Rychlik I."/>
        </authorList>
    </citation>
    <scope>NUCLEOTIDE SEQUENCE [LARGE SCALE GENOMIC DNA]</scope>
    <source>
        <strain evidence="8 9">An794</strain>
    </source>
</reference>
<keyword evidence="9" id="KW-1185">Reference proteome</keyword>
<comment type="caution">
    <text evidence="8">The sequence shown here is derived from an EMBL/GenBank/DDBJ whole genome shotgun (WGS) entry which is preliminary data.</text>
</comment>
<evidence type="ECO:0000256" key="2">
    <source>
        <dbReference type="ARBA" id="ARBA00022670"/>
    </source>
</evidence>
<evidence type="ECO:0000256" key="1">
    <source>
        <dbReference type="ARBA" id="ARBA00007074"/>
    </source>
</evidence>
<evidence type="ECO:0000313" key="9">
    <source>
        <dbReference type="Proteomes" id="UP000712527"/>
    </source>
</evidence>
<dbReference type="Pfam" id="PF00877">
    <property type="entry name" value="NLPC_P60"/>
    <property type="match status" value="1"/>
</dbReference>
<dbReference type="InterPro" id="IPR051794">
    <property type="entry name" value="PG_Endopeptidase_C40"/>
</dbReference>
<feature type="compositionally biased region" description="Gly residues" evidence="6">
    <location>
        <begin position="256"/>
        <end position="265"/>
    </location>
</feature>
<evidence type="ECO:0000259" key="7">
    <source>
        <dbReference type="PROSITE" id="PS51935"/>
    </source>
</evidence>
<feature type="coiled-coil region" evidence="5">
    <location>
        <begin position="122"/>
        <end position="170"/>
    </location>
</feature>
<keyword evidence="5" id="KW-0175">Coiled coil</keyword>
<evidence type="ECO:0000256" key="4">
    <source>
        <dbReference type="ARBA" id="ARBA00022807"/>
    </source>
</evidence>
<comment type="similarity">
    <text evidence="1">Belongs to the peptidase C40 family.</text>
</comment>